<reference evidence="7 8" key="1">
    <citation type="journal article" date="2013" name="PLoS ONE">
        <title>Helicobacter pylori genomic microevolution during naturally occurring transmission between adults.</title>
        <authorList>
            <person name="Linz B."/>
            <person name="Windsor H.M."/>
            <person name="Gajewski J.P."/>
            <person name="Hake C.M."/>
            <person name="Drautz D.I."/>
            <person name="Schuster S.C."/>
            <person name="Marshall B.J."/>
        </authorList>
    </citation>
    <scope>NUCLEOTIDE SEQUENCE [LARGE SCALE GENOMIC DNA]</scope>
    <source>
        <strain evidence="7 8">BM012S</strain>
    </source>
</reference>
<evidence type="ECO:0000256" key="4">
    <source>
        <dbReference type="ARBA" id="ARBA00023134"/>
    </source>
</evidence>
<comment type="subcellular location">
    <subcellularLocation>
        <location evidence="1">Membrane</location>
    </subcellularLocation>
</comment>
<dbReference type="Pfam" id="PF00350">
    <property type="entry name" value="Dynamin_N"/>
    <property type="match status" value="1"/>
</dbReference>
<evidence type="ECO:0000256" key="5">
    <source>
        <dbReference type="ARBA" id="ARBA00023136"/>
    </source>
</evidence>
<dbReference type="HOGENOM" id="CLU_114485_1_0_7"/>
<dbReference type="EMBL" id="CP006889">
    <property type="protein sequence ID" value="AHA89632.1"/>
    <property type="molecule type" value="Genomic_DNA"/>
</dbReference>
<accession>V5NPQ0</accession>
<dbReference type="GO" id="GO:0005525">
    <property type="term" value="F:GTP binding"/>
    <property type="evidence" value="ECO:0007669"/>
    <property type="project" value="UniProtKB-KW"/>
</dbReference>
<dbReference type="PANTHER" id="PTHR10465">
    <property type="entry name" value="TRANSMEMBRANE GTPASE FZO1"/>
    <property type="match status" value="1"/>
</dbReference>
<dbReference type="InterPro" id="IPR027094">
    <property type="entry name" value="Mitofusin_fam"/>
</dbReference>
<dbReference type="Gene3D" id="3.40.50.300">
    <property type="entry name" value="P-loop containing nucleotide triphosphate hydrolases"/>
    <property type="match status" value="1"/>
</dbReference>
<name>V5NPQ0_HELPX</name>
<proteinExistence type="predicted"/>
<dbReference type="GO" id="GO:0003924">
    <property type="term" value="F:GTPase activity"/>
    <property type="evidence" value="ECO:0007669"/>
    <property type="project" value="InterPro"/>
</dbReference>
<evidence type="ECO:0000256" key="2">
    <source>
        <dbReference type="ARBA" id="ARBA00022741"/>
    </source>
</evidence>
<dbReference type="Proteomes" id="UP000018543">
    <property type="component" value="Chromosome"/>
</dbReference>
<organism evidence="7 8">
    <name type="scientific">Helicobacter pylori BM012S</name>
    <dbReference type="NCBI Taxonomy" id="1407463"/>
    <lineage>
        <taxon>Bacteria</taxon>
        <taxon>Pseudomonadati</taxon>
        <taxon>Campylobacterota</taxon>
        <taxon>Epsilonproteobacteria</taxon>
        <taxon>Campylobacterales</taxon>
        <taxon>Helicobacteraceae</taxon>
        <taxon>Helicobacter</taxon>
    </lineage>
</organism>
<keyword evidence="4" id="KW-0342">GTP-binding</keyword>
<evidence type="ECO:0000256" key="1">
    <source>
        <dbReference type="ARBA" id="ARBA00004370"/>
    </source>
</evidence>
<protein>
    <recommendedName>
        <fullName evidence="6">Dynamin N-terminal domain-containing protein</fullName>
    </recommendedName>
</protein>
<gene>
    <name evidence="7" type="ORF">U064_0709</name>
</gene>
<evidence type="ECO:0000256" key="3">
    <source>
        <dbReference type="ARBA" id="ARBA00022801"/>
    </source>
</evidence>
<evidence type="ECO:0000313" key="7">
    <source>
        <dbReference type="EMBL" id="AHA89632.1"/>
    </source>
</evidence>
<sequence length="106" mass="11566">MNAQEIIQKSALIEKTLKEQGLQERAGPFISENAVIKTEELEKTLKEMQAKDRDLKVGIIGRVKAGKSSLLNALIFEGVEVLPKAATPMTASLTVLKYAQNLSAQV</sequence>
<keyword evidence="2" id="KW-0547">Nucleotide-binding</keyword>
<feature type="domain" description="Dynamin N-terminal" evidence="6">
    <location>
        <begin position="57"/>
        <end position="103"/>
    </location>
</feature>
<dbReference type="PATRIC" id="fig|1407463.3.peg.731"/>
<dbReference type="KEGG" id="hez:U064_0709"/>
<dbReference type="InterPro" id="IPR027417">
    <property type="entry name" value="P-loop_NTPase"/>
</dbReference>
<dbReference type="AlphaFoldDB" id="V5NPQ0"/>
<dbReference type="InterPro" id="IPR045063">
    <property type="entry name" value="Dynamin_N"/>
</dbReference>
<dbReference type="SUPFAM" id="SSF52540">
    <property type="entry name" value="P-loop containing nucleoside triphosphate hydrolases"/>
    <property type="match status" value="1"/>
</dbReference>
<keyword evidence="3" id="KW-0378">Hydrolase</keyword>
<evidence type="ECO:0000313" key="8">
    <source>
        <dbReference type="Proteomes" id="UP000018543"/>
    </source>
</evidence>
<evidence type="ECO:0000259" key="6">
    <source>
        <dbReference type="Pfam" id="PF00350"/>
    </source>
</evidence>
<dbReference type="GO" id="GO:0016020">
    <property type="term" value="C:membrane"/>
    <property type="evidence" value="ECO:0007669"/>
    <property type="project" value="UniProtKB-SubCell"/>
</dbReference>
<dbReference type="PANTHER" id="PTHR10465:SF0">
    <property type="entry name" value="SARCALUMENIN"/>
    <property type="match status" value="1"/>
</dbReference>
<keyword evidence="5" id="KW-0472">Membrane</keyword>